<comment type="caution">
    <text evidence="4">The sequence shown here is derived from an EMBL/GenBank/DDBJ whole genome shotgun (WGS) entry which is preliminary data.</text>
</comment>
<feature type="non-terminal residue" evidence="4">
    <location>
        <position position="1"/>
    </location>
</feature>
<keyword evidence="2" id="KW-0175">Coiled coil</keyword>
<dbReference type="EMBL" id="SNRW01011149">
    <property type="protein sequence ID" value="KAA6375549.1"/>
    <property type="molecule type" value="Genomic_DNA"/>
</dbReference>
<gene>
    <name evidence="4" type="ORF">EZS28_028923</name>
</gene>
<evidence type="ECO:0000259" key="3">
    <source>
        <dbReference type="Pfam" id="PF06384"/>
    </source>
</evidence>
<dbReference type="InterPro" id="IPR036911">
    <property type="entry name" value="ICAT_sf"/>
</dbReference>
<dbReference type="PANTHER" id="PTHR16505:SF8">
    <property type="entry name" value="PROTEIN LZIC"/>
    <property type="match status" value="1"/>
</dbReference>
<sequence length="186" mass="21307">TMQRDKLLRDNIETQLLRLTNQLKDLEESREDLGNDEYEEMKQETISQLREFQASLENMMQGNLTVVDELGHIRLAIQAAISAAFKTPEVISLFAKKQPQQLRQRLEQHKRDFQLQKISEDVFHARAVEILVALKHLGDTLTPQESEILERYGKDSLAQFSLASNAVGEKNLFSATKSQILSAQKK</sequence>
<dbReference type="AlphaFoldDB" id="A0A5J4UYH0"/>
<evidence type="ECO:0000313" key="5">
    <source>
        <dbReference type="Proteomes" id="UP000324800"/>
    </source>
</evidence>
<dbReference type="PANTHER" id="PTHR16505">
    <property type="entry name" value="PROTEIN LZIC"/>
    <property type="match status" value="1"/>
</dbReference>
<dbReference type="Gene3D" id="1.10.10.490">
    <property type="entry name" value="Beta-catenin-interacting ICAT"/>
    <property type="match status" value="1"/>
</dbReference>
<dbReference type="InterPro" id="IPR040065">
    <property type="entry name" value="LZIC"/>
</dbReference>
<evidence type="ECO:0000256" key="2">
    <source>
        <dbReference type="SAM" id="Coils"/>
    </source>
</evidence>
<protein>
    <recommendedName>
        <fullName evidence="3">Beta-catenin-interacting ICAT domain-containing protein</fullName>
    </recommendedName>
</protein>
<evidence type="ECO:0000313" key="4">
    <source>
        <dbReference type="EMBL" id="KAA6375549.1"/>
    </source>
</evidence>
<dbReference type="Proteomes" id="UP000324800">
    <property type="component" value="Unassembled WGS sequence"/>
</dbReference>
<dbReference type="Pfam" id="PF06384">
    <property type="entry name" value="ICAT"/>
    <property type="match status" value="1"/>
</dbReference>
<proteinExistence type="inferred from homology"/>
<evidence type="ECO:0000256" key="1">
    <source>
        <dbReference type="ARBA" id="ARBA00006505"/>
    </source>
</evidence>
<dbReference type="SUPFAM" id="SSF81730">
    <property type="entry name" value="beta-catenin-interacting protein ICAT"/>
    <property type="match status" value="1"/>
</dbReference>
<feature type="coiled-coil region" evidence="2">
    <location>
        <begin position="9"/>
        <end position="55"/>
    </location>
</feature>
<name>A0A5J4UYH0_9EUKA</name>
<dbReference type="GO" id="GO:0008013">
    <property type="term" value="F:beta-catenin binding"/>
    <property type="evidence" value="ECO:0007669"/>
    <property type="project" value="InterPro"/>
</dbReference>
<accession>A0A5J4UYH0</accession>
<feature type="domain" description="Beta-catenin-interacting ICAT" evidence="3">
    <location>
        <begin position="111"/>
        <end position="181"/>
    </location>
</feature>
<dbReference type="OrthoDB" id="10262856at2759"/>
<comment type="similarity">
    <text evidence="1">Belongs to the CTNNBIP1 family.</text>
</comment>
<organism evidence="4 5">
    <name type="scientific">Streblomastix strix</name>
    <dbReference type="NCBI Taxonomy" id="222440"/>
    <lineage>
        <taxon>Eukaryota</taxon>
        <taxon>Metamonada</taxon>
        <taxon>Preaxostyla</taxon>
        <taxon>Oxymonadida</taxon>
        <taxon>Streblomastigidae</taxon>
        <taxon>Streblomastix</taxon>
    </lineage>
</organism>
<dbReference type="InterPro" id="IPR009428">
    <property type="entry name" value="ICAT_dom"/>
</dbReference>
<reference evidence="4 5" key="1">
    <citation type="submission" date="2019-03" db="EMBL/GenBank/DDBJ databases">
        <title>Single cell metagenomics reveals metabolic interactions within the superorganism composed of flagellate Streblomastix strix and complex community of Bacteroidetes bacteria on its surface.</title>
        <authorList>
            <person name="Treitli S.C."/>
            <person name="Kolisko M."/>
            <person name="Husnik F."/>
            <person name="Keeling P."/>
            <person name="Hampl V."/>
        </authorList>
    </citation>
    <scope>NUCLEOTIDE SEQUENCE [LARGE SCALE GENOMIC DNA]</scope>
    <source>
        <strain evidence="4">ST1C</strain>
    </source>
</reference>